<dbReference type="InterPro" id="IPR028261">
    <property type="entry name" value="DPD_II"/>
</dbReference>
<dbReference type="NCBIfam" id="TIGR01316">
    <property type="entry name" value="gltA"/>
    <property type="match status" value="1"/>
</dbReference>
<dbReference type="GO" id="GO:0004355">
    <property type="term" value="F:glutamate synthase (NADPH) activity"/>
    <property type="evidence" value="ECO:0007669"/>
    <property type="project" value="UniProtKB-EC"/>
</dbReference>
<dbReference type="EC" id="1.4.1.13" evidence="3"/>
<dbReference type="RefSeq" id="WP_012544175.1">
    <property type="nucleotide sequence ID" value="NC_011295.1"/>
</dbReference>
<dbReference type="eggNOG" id="COG0493">
    <property type="taxonomic scope" value="Bacteria"/>
</dbReference>
<evidence type="ECO:0000313" key="3">
    <source>
        <dbReference type="EMBL" id="ACI17523.1"/>
    </source>
</evidence>
<dbReference type="Gene3D" id="3.50.50.60">
    <property type="entry name" value="FAD/NAD(P)-binding domain"/>
    <property type="match status" value="2"/>
</dbReference>
<reference evidence="3 4" key="2">
    <citation type="journal article" date="2014" name="Genome Announc.">
        <title>Complete Genome Sequence of Coprothermobacter proteolyticus DSM 5265.</title>
        <authorList>
            <person name="Alexiev A."/>
            <person name="Coil D.A."/>
            <person name="Badger J.H."/>
            <person name="Enticknap J."/>
            <person name="Ward N."/>
            <person name="Robb F.T."/>
            <person name="Eisen J.A."/>
        </authorList>
    </citation>
    <scope>NUCLEOTIDE SEQUENCE [LARGE SCALE GENOMIC DNA]</scope>
    <source>
        <strain evidence="4">ATCC 35245 / DSM 5265 / OCM 4 / BT</strain>
    </source>
</reference>
<dbReference type="SUPFAM" id="SSF46548">
    <property type="entry name" value="alpha-helical ferredoxin"/>
    <property type="match status" value="1"/>
</dbReference>
<dbReference type="InterPro" id="IPR036188">
    <property type="entry name" value="FAD/NAD-bd_sf"/>
</dbReference>
<dbReference type="EMBL" id="CP001145">
    <property type="protein sequence ID" value="ACI17523.1"/>
    <property type="molecule type" value="Genomic_DNA"/>
</dbReference>
<dbReference type="InterPro" id="IPR023753">
    <property type="entry name" value="FAD/NAD-binding_dom"/>
</dbReference>
<dbReference type="Pfam" id="PF07992">
    <property type="entry name" value="Pyr_redox_2"/>
    <property type="match status" value="1"/>
</dbReference>
<dbReference type="Proteomes" id="UP000001732">
    <property type="component" value="Chromosome"/>
</dbReference>
<evidence type="ECO:0000259" key="2">
    <source>
        <dbReference type="Pfam" id="PF14691"/>
    </source>
</evidence>
<feature type="domain" description="Dihydroprymidine dehydrogenase" evidence="2">
    <location>
        <begin position="17"/>
        <end position="125"/>
    </location>
</feature>
<evidence type="ECO:0000259" key="1">
    <source>
        <dbReference type="Pfam" id="PF07992"/>
    </source>
</evidence>
<dbReference type="PRINTS" id="PR00368">
    <property type="entry name" value="FADPNR"/>
</dbReference>
<dbReference type="SUPFAM" id="SSF51971">
    <property type="entry name" value="Nucleotide-binding domain"/>
    <property type="match status" value="1"/>
</dbReference>
<dbReference type="PANTHER" id="PTHR42783:SF3">
    <property type="entry name" value="GLUTAMATE SYNTHASE [NADPH] SMALL CHAIN-RELATED"/>
    <property type="match status" value="1"/>
</dbReference>
<evidence type="ECO:0000313" key="4">
    <source>
        <dbReference type="Proteomes" id="UP000001732"/>
    </source>
</evidence>
<dbReference type="GO" id="GO:0051536">
    <property type="term" value="F:iron-sulfur cluster binding"/>
    <property type="evidence" value="ECO:0007669"/>
    <property type="project" value="InterPro"/>
</dbReference>
<dbReference type="OrthoDB" id="9803192at2"/>
<dbReference type="HOGENOM" id="CLU_000422_3_3_9"/>
<dbReference type="STRING" id="309798.COPRO5265_1241"/>
<dbReference type="Gene3D" id="1.10.1060.10">
    <property type="entry name" value="Alpha-helical ferredoxin"/>
    <property type="match status" value="1"/>
</dbReference>
<sequence length="456" mass="50012">MPLKDRIPMPEQDPKLRITNFDEVALGYTEEQALMEASRCLQCPNPTCIQGCPVNIDIKAFIGLIQEGKFTEGYYKIKEKNNFPAMTGRVCPQETQCEASCVLAKMGKPIAIGRLERFLADHEMYKPQQIETEKKNHIPVACVGTGPASLAAAANLAKKGYEVHLFEALHLPGGVLSYGIPEFRLPKKIVNHEIMLLSDLGVFIHTDVIVGKTYTLQQLRREFKSIFLGTGAGAPLLLGVPGENLNGIFTANEFLIRVNLMKAYRFPEFDTPIKKGKEVVVVGAGNVAMDAARTARRLGANVTIVYRRSRAEMPSRAEEVQHAEEEGIHMKLLTNPVAFHGKDGWVQSVEVVSMQLGSPDERGRRKPIPIEGSNYEIYCDQVIVAIGTTPNPILKYSTPELLLTPHGNIVVDEQYQTNIPGVFAGGDIVTGSATVIEALGAGKKAAIYIDKFIKGA</sequence>
<dbReference type="Pfam" id="PF14691">
    <property type="entry name" value="Fer4_20"/>
    <property type="match status" value="1"/>
</dbReference>
<dbReference type="InterPro" id="IPR009051">
    <property type="entry name" value="Helical_ferredxn"/>
</dbReference>
<organism evidence="3 4">
    <name type="scientific">Coprothermobacter proteolyticus (strain ATCC 35245 / DSM 5265 / OCM 4 / BT)</name>
    <dbReference type="NCBI Taxonomy" id="309798"/>
    <lineage>
        <taxon>Bacteria</taxon>
        <taxon>Pseudomonadati</taxon>
        <taxon>Coprothermobacterota</taxon>
        <taxon>Coprothermobacteria</taxon>
        <taxon>Coprothermobacterales</taxon>
        <taxon>Coprothermobacteraceae</taxon>
        <taxon>Coprothermobacter</taxon>
    </lineage>
</organism>
<protein>
    <submittedName>
        <fullName evidence="3">Glutamate synthase (NADPH), homotetrameric</fullName>
        <ecNumber evidence="3">1.4.1.13</ecNumber>
    </submittedName>
</protein>
<accession>B5Y9V0</accession>
<name>B5Y9V0_COPPD</name>
<reference evidence="4" key="1">
    <citation type="submission" date="2008-08" db="EMBL/GenBank/DDBJ databases">
        <title>The complete genome sequence of Coprothermobacter proteolyticus strain ATCC 5245 / DSM 5265 / BT.</title>
        <authorList>
            <person name="Dodson R.J."/>
            <person name="Durkin A.S."/>
            <person name="Wu M."/>
            <person name="Eisen J."/>
            <person name="Sutton G."/>
        </authorList>
    </citation>
    <scope>NUCLEOTIDE SEQUENCE [LARGE SCALE GENOMIC DNA]</scope>
    <source>
        <strain evidence="4">ATCC 35245 / DSM 5265 / OCM 4 / BT</strain>
    </source>
</reference>
<proteinExistence type="predicted"/>
<gene>
    <name evidence="3" type="primary">gltA</name>
    <name evidence="3" type="ordered locus">COPRO5265_1241</name>
</gene>
<keyword evidence="3" id="KW-0560">Oxidoreductase</keyword>
<feature type="domain" description="FAD/NAD(P)-binding" evidence="1">
    <location>
        <begin position="140"/>
        <end position="441"/>
    </location>
</feature>
<keyword evidence="4" id="KW-1185">Reference proteome</keyword>
<dbReference type="AlphaFoldDB" id="B5Y9V0"/>
<dbReference type="InterPro" id="IPR006004">
    <property type="entry name" value="SudA-like"/>
</dbReference>
<dbReference type="KEGG" id="cpo:COPRO5265_1241"/>
<dbReference type="PRINTS" id="PR00411">
    <property type="entry name" value="PNDRDTASEI"/>
</dbReference>
<dbReference type="PANTHER" id="PTHR42783">
    <property type="entry name" value="GLUTAMATE SYNTHASE [NADPH] SMALL CHAIN"/>
    <property type="match status" value="1"/>
</dbReference>